<dbReference type="InterPro" id="IPR015424">
    <property type="entry name" value="PyrdxlP-dep_Trfase"/>
</dbReference>
<proteinExistence type="inferred from homology"/>
<dbReference type="InterPro" id="IPR015421">
    <property type="entry name" value="PyrdxlP-dep_Trfase_major"/>
</dbReference>
<dbReference type="NCBIfam" id="TIGR04350">
    <property type="entry name" value="C_S_lyase_PatB"/>
    <property type="match status" value="1"/>
</dbReference>
<accession>A0A0A3HR05</accession>
<evidence type="ECO:0000256" key="1">
    <source>
        <dbReference type="ARBA" id="ARBA00001933"/>
    </source>
</evidence>
<keyword evidence="4" id="KW-0456">Lyase</keyword>
<dbReference type="GO" id="GO:0030170">
    <property type="term" value="F:pyridoxal phosphate binding"/>
    <property type="evidence" value="ECO:0007669"/>
    <property type="project" value="InterPro"/>
</dbReference>
<reference evidence="7 8" key="1">
    <citation type="submission" date="2014-02" db="EMBL/GenBank/DDBJ databases">
        <title>Draft genome sequence of Lysinibacillus sinduriensis JCM 15800.</title>
        <authorList>
            <person name="Zhang F."/>
            <person name="Wang G."/>
            <person name="Zhang L."/>
        </authorList>
    </citation>
    <scope>NUCLEOTIDE SEQUENCE [LARGE SCALE GENOMIC DNA]</scope>
    <source>
        <strain evidence="7 8">JCM 15800</strain>
    </source>
</reference>
<evidence type="ECO:0000256" key="3">
    <source>
        <dbReference type="ARBA" id="ARBA00022898"/>
    </source>
</evidence>
<feature type="domain" description="Aminotransferase class I/classII large" evidence="6">
    <location>
        <begin position="44"/>
        <end position="387"/>
    </location>
</feature>
<keyword evidence="3" id="KW-0663">Pyridoxal phosphate</keyword>
<dbReference type="STRING" id="1384057.CD33_12195"/>
<dbReference type="Proteomes" id="UP000030408">
    <property type="component" value="Unassembled WGS sequence"/>
</dbReference>
<dbReference type="Gene3D" id="3.40.640.10">
    <property type="entry name" value="Type I PLP-dependent aspartate aminotransferase-like (Major domain)"/>
    <property type="match status" value="1"/>
</dbReference>
<dbReference type="InterPro" id="IPR051798">
    <property type="entry name" value="Class-II_PLP-Dep_Aminotrans"/>
</dbReference>
<dbReference type="EMBL" id="JPVO01000052">
    <property type="protein sequence ID" value="KGR75036.1"/>
    <property type="molecule type" value="Genomic_DNA"/>
</dbReference>
<evidence type="ECO:0000256" key="5">
    <source>
        <dbReference type="ARBA" id="ARBA00037974"/>
    </source>
</evidence>
<dbReference type="InterPro" id="IPR027619">
    <property type="entry name" value="C-S_lyase_PatB-like"/>
</dbReference>
<dbReference type="Gene3D" id="3.90.1150.10">
    <property type="entry name" value="Aspartate Aminotransferase, domain 1"/>
    <property type="match status" value="1"/>
</dbReference>
<organism evidence="7 8">
    <name type="scientific">Ureibacillus sinduriensis BLB-1 = JCM 15800</name>
    <dbReference type="NCBI Taxonomy" id="1384057"/>
    <lineage>
        <taxon>Bacteria</taxon>
        <taxon>Bacillati</taxon>
        <taxon>Bacillota</taxon>
        <taxon>Bacilli</taxon>
        <taxon>Bacillales</taxon>
        <taxon>Caryophanaceae</taxon>
        <taxon>Ureibacillus</taxon>
    </lineage>
</organism>
<name>A0A0A3HR05_9BACL</name>
<dbReference type="Pfam" id="PF00155">
    <property type="entry name" value="Aminotran_1_2"/>
    <property type="match status" value="1"/>
</dbReference>
<dbReference type="RefSeq" id="WP_036201021.1">
    <property type="nucleotide sequence ID" value="NZ_AVCY01000004.1"/>
</dbReference>
<dbReference type="PANTHER" id="PTHR43525:SF1">
    <property type="entry name" value="PROTEIN MALY"/>
    <property type="match status" value="1"/>
</dbReference>
<dbReference type="AlphaFoldDB" id="A0A0A3HR05"/>
<dbReference type="OrthoDB" id="9802872at2"/>
<comment type="similarity">
    <text evidence="5">Belongs to the class-II pyridoxal-phosphate-dependent aminotransferase family. MalY/PatB cystathionine beta-lyase subfamily.</text>
</comment>
<gene>
    <name evidence="7" type="ORF">CD33_12195</name>
</gene>
<evidence type="ECO:0000259" key="6">
    <source>
        <dbReference type="Pfam" id="PF00155"/>
    </source>
</evidence>
<dbReference type="SUPFAM" id="SSF53383">
    <property type="entry name" value="PLP-dependent transferases"/>
    <property type="match status" value="1"/>
</dbReference>
<comment type="cofactor">
    <cofactor evidence="1">
        <name>pyridoxal 5'-phosphate</name>
        <dbReference type="ChEBI" id="CHEBI:597326"/>
    </cofactor>
</comment>
<dbReference type="PANTHER" id="PTHR43525">
    <property type="entry name" value="PROTEIN MALY"/>
    <property type="match status" value="1"/>
</dbReference>
<keyword evidence="8" id="KW-1185">Reference proteome</keyword>
<dbReference type="GO" id="GO:0047804">
    <property type="term" value="F:cysteine-S-conjugate beta-lyase activity"/>
    <property type="evidence" value="ECO:0007669"/>
    <property type="project" value="UniProtKB-EC"/>
</dbReference>
<dbReference type="InterPro" id="IPR004839">
    <property type="entry name" value="Aminotransferase_I/II_large"/>
</dbReference>
<dbReference type="EC" id="4.4.1.13" evidence="2"/>
<evidence type="ECO:0000313" key="7">
    <source>
        <dbReference type="EMBL" id="KGR75036.1"/>
    </source>
</evidence>
<comment type="caution">
    <text evidence="7">The sequence shown here is derived from an EMBL/GenBank/DDBJ whole genome shotgun (WGS) entry which is preliminary data.</text>
</comment>
<dbReference type="eggNOG" id="COG1168">
    <property type="taxonomic scope" value="Bacteria"/>
</dbReference>
<evidence type="ECO:0000256" key="4">
    <source>
        <dbReference type="ARBA" id="ARBA00023239"/>
    </source>
</evidence>
<dbReference type="InterPro" id="IPR015422">
    <property type="entry name" value="PyrdxlP-dep_Trfase_small"/>
</dbReference>
<protein>
    <recommendedName>
        <fullName evidence="2">cysteine-S-conjugate beta-lyase</fullName>
        <ecNumber evidence="2">4.4.1.13</ecNumber>
    </recommendedName>
</protein>
<evidence type="ECO:0000256" key="2">
    <source>
        <dbReference type="ARBA" id="ARBA00012224"/>
    </source>
</evidence>
<evidence type="ECO:0000313" key="8">
    <source>
        <dbReference type="Proteomes" id="UP000030408"/>
    </source>
</evidence>
<sequence>MYNFDELFDRKNTGSLKWDQFKERLKLQYNVEDASDILPMWVADMDFAIPQVVSDAIKERLDHPIFGYSYVSDECKNAIVAWFERRHSWHIDPNTLMFHQGVVPALGTIIETFTKPGDKICISTPVYPAFFSIPKAQDRKVVECDLVLDNHSMKFDFTALEEQFRDGVKVYVLCSPHNPGGVVWTREDLEQLVQLCIQYDVLLISDEIHADIVFDGYKHIPTLTVKDAEKAKIITCIAPTKTFNIAGVHAAIMVVPDKELRAKLNADKLAHGRDDLNVLAAAAVKAAYEKGDDWVDAMIAYVSSNMDVVVEELNKLDGIKVSKPQSTYLIWIDYRGTGFSESEMMHRLLEKGKLAIEPGTKYSEAGRGFLRMNVACPLETVKDGIERFKKALV</sequence>
<dbReference type="CDD" id="cd00609">
    <property type="entry name" value="AAT_like"/>
    <property type="match status" value="1"/>
</dbReference>